<sequence length="656" mass="72473">MSSSGAPGPVDDGFTGTSRATDEMPEVRNQTNRDSLSGFFSLSSAETSCETVALKKHQLIIDTKDENTTHSWVHCSNISVYLSMSFNAEGELNISANRFKHENISNALTGNLFLKEQDVWNASIKEKLSSSELFLSISGGFNHSLTHFLKPIHLGVSVPLITISLIGQNLCILFNGSGTLDSLTFPTKTTFVVPSNTDPLVIKLKIKPSLFPVNFMGSPACSVPKEVTPTTSSNSGSTEPTLNTNSTVSSSRNNLFASAGNSDNSSSPTNEESSGRLQSLNQNSTSSPDANAFKNPSVDSRTSSHVTLAPHTGELLAEGQIEDEGEEEIDVVNETPARSPVPSPDVSSVEEQVKIQKPRMDDLQGDRDSAGFAPQINLKKSEEPARKAVNPGELTSHPEQSPSRLIQNEDMTKVLLALVQQRNQAVDQKKPVKDAHNPEKLLLPSNLQQIKEQVEKKEIAVIVQKRADRQEEPERRVAAHESLKTKTVSSQKEGLPHSRNFDKKKKLAQTPDSDEESEEDERGSSSRKRWSSSSSDSLYEKTENSEKKPPVVDATSSEEDHHSKEDNEDRSNWCPSFNPNCLIGNGTTDDLWMECDTCHKWWHAFCIRLEIKAYKNAFHCCHGEYSKKAQDSLEGTTKKKWLQIQKEQARKNKLLD</sequence>
<feature type="region of interest" description="Disordered" evidence="3">
    <location>
        <begin position="1"/>
        <end position="30"/>
    </location>
</feature>
<keyword evidence="2" id="KW-0539">Nucleus</keyword>
<feature type="compositionally biased region" description="Basic and acidic residues" evidence="3">
    <location>
        <begin position="357"/>
        <end position="369"/>
    </location>
</feature>
<dbReference type="SUPFAM" id="SSF57903">
    <property type="entry name" value="FYVE/PHD zinc finger"/>
    <property type="match status" value="1"/>
</dbReference>
<evidence type="ECO:0000313" key="4">
    <source>
        <dbReference type="EMBL" id="ULT85167.1"/>
    </source>
</evidence>
<dbReference type="CDD" id="cd15517">
    <property type="entry name" value="PHD_TCF19_like"/>
    <property type="match status" value="1"/>
</dbReference>
<protein>
    <submittedName>
        <fullName evidence="4">Uncharacterized protein</fullName>
    </submittedName>
</protein>
<feature type="compositionally biased region" description="Low complexity" evidence="3">
    <location>
        <begin position="241"/>
        <end position="254"/>
    </location>
</feature>
<evidence type="ECO:0000256" key="3">
    <source>
        <dbReference type="SAM" id="MobiDB-lite"/>
    </source>
</evidence>
<dbReference type="Gene3D" id="3.30.40.10">
    <property type="entry name" value="Zinc/RING finger domain, C3HC4 (zinc finger)"/>
    <property type="match status" value="1"/>
</dbReference>
<dbReference type="InterPro" id="IPR013083">
    <property type="entry name" value="Znf_RING/FYVE/PHD"/>
</dbReference>
<feature type="compositionally biased region" description="Basic and acidic residues" evidence="3">
    <location>
        <begin position="538"/>
        <end position="550"/>
    </location>
</feature>
<dbReference type="InterPro" id="IPR042803">
    <property type="entry name" value="TCF19"/>
</dbReference>
<feature type="region of interest" description="Disordered" evidence="3">
    <location>
        <begin position="466"/>
        <end position="571"/>
    </location>
</feature>
<dbReference type="PANTHER" id="PTHR15464">
    <property type="entry name" value="TRANSCRIPTION FACTOR 19"/>
    <property type="match status" value="1"/>
</dbReference>
<name>A0AAE9CXW8_CAEBR</name>
<feature type="compositionally biased region" description="Polar residues" evidence="3">
    <location>
        <begin position="255"/>
        <end position="289"/>
    </location>
</feature>
<dbReference type="Proteomes" id="UP000827892">
    <property type="component" value="Chromosome X"/>
</dbReference>
<proteinExistence type="predicted"/>
<evidence type="ECO:0000256" key="2">
    <source>
        <dbReference type="ARBA" id="ARBA00023242"/>
    </source>
</evidence>
<comment type="subcellular location">
    <subcellularLocation>
        <location evidence="1">Nucleus</location>
    </subcellularLocation>
</comment>
<feature type="compositionally biased region" description="Acidic residues" evidence="3">
    <location>
        <begin position="512"/>
        <end position="521"/>
    </location>
</feature>
<accession>A0AAE9CXW8</accession>
<dbReference type="GO" id="GO:0010468">
    <property type="term" value="P:regulation of gene expression"/>
    <property type="evidence" value="ECO:0007669"/>
    <property type="project" value="InterPro"/>
</dbReference>
<dbReference type="EMBL" id="CP090896">
    <property type="protein sequence ID" value="ULT85167.1"/>
    <property type="molecule type" value="Genomic_DNA"/>
</dbReference>
<feature type="compositionally biased region" description="Basic and acidic residues" evidence="3">
    <location>
        <begin position="466"/>
        <end position="484"/>
    </location>
</feature>
<dbReference type="GO" id="GO:0005634">
    <property type="term" value="C:nucleus"/>
    <property type="evidence" value="ECO:0007669"/>
    <property type="project" value="UniProtKB-SubCell"/>
</dbReference>
<reference evidence="4 5" key="1">
    <citation type="submission" date="2022-05" db="EMBL/GenBank/DDBJ databases">
        <title>Chromosome-level reference genomes for two strains of Caenorhabditis briggsae: an improved platform for comparative genomics.</title>
        <authorList>
            <person name="Stevens L."/>
            <person name="Andersen E.C."/>
        </authorList>
    </citation>
    <scope>NUCLEOTIDE SEQUENCE [LARGE SCALE GENOMIC DNA]</scope>
    <source>
        <strain evidence="4">QX1410_ONT</strain>
        <tissue evidence="4">Whole-organism</tissue>
    </source>
</reference>
<dbReference type="InterPro" id="IPR011011">
    <property type="entry name" value="Znf_FYVE_PHD"/>
</dbReference>
<evidence type="ECO:0000313" key="5">
    <source>
        <dbReference type="Proteomes" id="UP000827892"/>
    </source>
</evidence>
<evidence type="ECO:0000256" key="1">
    <source>
        <dbReference type="ARBA" id="ARBA00004123"/>
    </source>
</evidence>
<feature type="compositionally biased region" description="Polar residues" evidence="3">
    <location>
        <begin position="397"/>
        <end position="406"/>
    </location>
</feature>
<dbReference type="PANTHER" id="PTHR15464:SF1">
    <property type="entry name" value="TRANSCRIPTION FACTOR 19"/>
    <property type="match status" value="1"/>
</dbReference>
<feature type="region of interest" description="Disordered" evidence="3">
    <location>
        <begin position="357"/>
        <end position="407"/>
    </location>
</feature>
<feature type="compositionally biased region" description="Basic and acidic residues" evidence="3">
    <location>
        <begin position="558"/>
        <end position="571"/>
    </location>
</feature>
<feature type="compositionally biased region" description="Polar residues" evidence="3">
    <location>
        <begin position="297"/>
        <end position="306"/>
    </location>
</feature>
<feature type="region of interest" description="Disordered" evidence="3">
    <location>
        <begin position="224"/>
        <end position="326"/>
    </location>
</feature>
<dbReference type="AlphaFoldDB" id="A0AAE9CXW8"/>
<feature type="compositionally biased region" description="Polar residues" evidence="3">
    <location>
        <begin position="228"/>
        <end position="240"/>
    </location>
</feature>
<gene>
    <name evidence="4" type="ORF">L3Y34_013712</name>
</gene>
<organism evidence="4 5">
    <name type="scientific">Caenorhabditis briggsae</name>
    <dbReference type="NCBI Taxonomy" id="6238"/>
    <lineage>
        <taxon>Eukaryota</taxon>
        <taxon>Metazoa</taxon>
        <taxon>Ecdysozoa</taxon>
        <taxon>Nematoda</taxon>
        <taxon>Chromadorea</taxon>
        <taxon>Rhabditida</taxon>
        <taxon>Rhabditina</taxon>
        <taxon>Rhabditomorpha</taxon>
        <taxon>Rhabditoidea</taxon>
        <taxon>Rhabditidae</taxon>
        <taxon>Peloderinae</taxon>
        <taxon>Caenorhabditis</taxon>
    </lineage>
</organism>